<protein>
    <submittedName>
        <fullName evidence="2">Uncharacterized protein</fullName>
    </submittedName>
</protein>
<evidence type="ECO:0000313" key="2">
    <source>
        <dbReference type="EMBL" id="KAH0615863.1"/>
    </source>
</evidence>
<name>A0ABQ7SF30_PHRPL</name>
<organism evidence="2 3">
    <name type="scientific">Phrynosoma platyrhinos</name>
    <name type="common">Desert horned lizard</name>
    <dbReference type="NCBI Taxonomy" id="52577"/>
    <lineage>
        <taxon>Eukaryota</taxon>
        <taxon>Metazoa</taxon>
        <taxon>Chordata</taxon>
        <taxon>Craniata</taxon>
        <taxon>Vertebrata</taxon>
        <taxon>Euteleostomi</taxon>
        <taxon>Lepidosauria</taxon>
        <taxon>Squamata</taxon>
        <taxon>Bifurcata</taxon>
        <taxon>Unidentata</taxon>
        <taxon>Episquamata</taxon>
        <taxon>Toxicofera</taxon>
        <taxon>Iguania</taxon>
        <taxon>Phrynosomatidae</taxon>
        <taxon>Phrynosomatinae</taxon>
        <taxon>Phrynosoma</taxon>
    </lineage>
</organism>
<feature type="compositionally biased region" description="Basic residues" evidence="1">
    <location>
        <begin position="265"/>
        <end position="276"/>
    </location>
</feature>
<reference evidence="2 3" key="1">
    <citation type="journal article" date="2022" name="Gigascience">
        <title>A chromosome-level genome assembly and annotation of the desert horned lizard, Phrynosoma platyrhinos, provides insight into chromosomal rearrangements among reptiles.</title>
        <authorList>
            <person name="Koochekian N."/>
            <person name="Ascanio A."/>
            <person name="Farleigh K."/>
            <person name="Card D.C."/>
            <person name="Schield D.R."/>
            <person name="Castoe T.A."/>
            <person name="Jezkova T."/>
        </authorList>
    </citation>
    <scope>NUCLEOTIDE SEQUENCE [LARGE SCALE GENOMIC DNA]</scope>
    <source>
        <strain evidence="2">NK-2021</strain>
    </source>
</reference>
<comment type="caution">
    <text evidence="2">The sequence shown here is derived from an EMBL/GenBank/DDBJ whole genome shotgun (WGS) entry which is preliminary data.</text>
</comment>
<feature type="compositionally biased region" description="Polar residues" evidence="1">
    <location>
        <begin position="303"/>
        <end position="318"/>
    </location>
</feature>
<sequence>MNINFKAQPEPQLTPYGKTTYFVCRHSPHPKTVCHIKGLNDAPVCVVKDRGFNEGQFILPGPAHNQLYRHTGTAGNISLPSTTLPNLGQNLPKLKTEQLIKDELNELSRRVTNTPLLKKKDDPMKKYLAERPQSRTVPDHCLSSGQAMCYRPEITENINYAPTYLENEIKILEKLRDILETDSLAEIQNWLAKASIKEKEFVSNFIRSDVTSRDLLNYQQKAQRESEAGSLNLQTLLKSQKGIRKSSPDEDNQLRSSSQGSAARKGSRVGKNRNRSHSREKIKIPTSDNLPLEHSHTRHGTRESISQTPASSQTSTHLLYSKSRSKRRHLDAKDACI</sequence>
<dbReference type="Pfam" id="PF15256">
    <property type="entry name" value="SPATIAL"/>
    <property type="match status" value="1"/>
</dbReference>
<gene>
    <name evidence="2" type="ORF">JD844_026457</name>
</gene>
<dbReference type="InterPro" id="IPR037394">
    <property type="entry name" value="TBATA-like"/>
</dbReference>
<dbReference type="EMBL" id="JAIPUX010005290">
    <property type="protein sequence ID" value="KAH0615863.1"/>
    <property type="molecule type" value="Genomic_DNA"/>
</dbReference>
<dbReference type="Proteomes" id="UP000826234">
    <property type="component" value="Unassembled WGS sequence"/>
</dbReference>
<dbReference type="PANTHER" id="PTHR33772:SF2">
    <property type="entry name" value="RIKEN CDNA 4930579F01 GENE"/>
    <property type="match status" value="1"/>
</dbReference>
<dbReference type="PANTHER" id="PTHR33772">
    <property type="entry name" value="THYMUS, BRAIN AND TESTES-ASSOCIATED"/>
    <property type="match status" value="1"/>
</dbReference>
<feature type="region of interest" description="Disordered" evidence="1">
    <location>
        <begin position="240"/>
        <end position="337"/>
    </location>
</feature>
<accession>A0ABQ7SF30</accession>
<keyword evidence="3" id="KW-1185">Reference proteome</keyword>
<proteinExistence type="predicted"/>
<evidence type="ECO:0000256" key="1">
    <source>
        <dbReference type="SAM" id="MobiDB-lite"/>
    </source>
</evidence>
<evidence type="ECO:0000313" key="3">
    <source>
        <dbReference type="Proteomes" id="UP000826234"/>
    </source>
</evidence>